<dbReference type="PANTHER" id="PTHR31252:SF11">
    <property type="entry name" value="DUF4419 DOMAIN-CONTAINING PROTEIN"/>
    <property type="match status" value="1"/>
</dbReference>
<dbReference type="Proteomes" id="UP000501237">
    <property type="component" value="Chromosome"/>
</dbReference>
<dbReference type="RefSeq" id="WP_172432245.1">
    <property type="nucleotide sequence ID" value="NZ_AP022642.1"/>
</dbReference>
<dbReference type="AlphaFoldDB" id="A0A679GCG2"/>
<dbReference type="EMBL" id="AP022642">
    <property type="protein sequence ID" value="BCA26118.1"/>
    <property type="molecule type" value="Genomic_DNA"/>
</dbReference>
<dbReference type="InterPro" id="IPR025533">
    <property type="entry name" value="DUF4419"/>
</dbReference>
<dbReference type="GeneID" id="57395303"/>
<proteinExistence type="predicted"/>
<evidence type="ECO:0000313" key="1">
    <source>
        <dbReference type="EMBL" id="BCA26118.1"/>
    </source>
</evidence>
<protein>
    <recommendedName>
        <fullName evidence="3">DUF4419 domain-containing protein</fullName>
    </recommendedName>
</protein>
<name>A0A679GCG2_9GAMM</name>
<reference evidence="1 2" key="1">
    <citation type="journal article" date="2020" name="Microbiol. Resour. Announc.">
        <title>Complete genome sequence of Pseudomonas otitidis strain MrB4, isolated from Lake Biwa in Japan.</title>
        <authorList>
            <person name="Miyazaki K."/>
            <person name="Hase E."/>
            <person name="Maruya T."/>
        </authorList>
    </citation>
    <scope>NUCLEOTIDE SEQUENCE [LARGE SCALE GENOMIC DNA]</scope>
    <source>
        <strain evidence="1 2">MrB4</strain>
    </source>
</reference>
<dbReference type="PANTHER" id="PTHR31252">
    <property type="entry name" value="DUF4419 DOMAIN-CONTAINING PROTEIN"/>
    <property type="match status" value="1"/>
</dbReference>
<gene>
    <name evidence="1" type="ORF">PtoMrB4_00950</name>
</gene>
<sequence>MVRFTLSDVAQGARYPRLPADTVMRVLLNRPVEALDCMTAELLEEDNCNAFAKAACRAFYGHHPLVIRPDDIWFCITQGFANHMALHGERLRPDLVSHQGKKTLRVLCPDYPFADKSRWVELFGDFSQQIAGEIPQLSDFIATAFSTTGPIEQAAFSLCWMDAFSGYFDYEMLAGCGIPEIELQGTEDDWRLIIERLTALEGYGLGHWVASLKPVLEVIARTAAGEVDRAFWESFFRYRSGSGPSELTGWILTLFPYIVDTATDALRPNPYLWDWQVRFERAGVAALSGDWLMPDQAQGPDMQAIPKSLVSAALLIDEFTIGKKRNARLVGGLFGVAQRDEDGALYPAFGWAVVEEPAA</sequence>
<evidence type="ECO:0000313" key="2">
    <source>
        <dbReference type="Proteomes" id="UP000501237"/>
    </source>
</evidence>
<dbReference type="Pfam" id="PF14388">
    <property type="entry name" value="DUF4419"/>
    <property type="match status" value="1"/>
</dbReference>
<organism evidence="1 2">
    <name type="scientific">Metapseudomonas otitidis</name>
    <dbReference type="NCBI Taxonomy" id="319939"/>
    <lineage>
        <taxon>Bacteria</taxon>
        <taxon>Pseudomonadati</taxon>
        <taxon>Pseudomonadota</taxon>
        <taxon>Gammaproteobacteria</taxon>
        <taxon>Pseudomonadales</taxon>
        <taxon>Pseudomonadaceae</taxon>
        <taxon>Metapseudomonas</taxon>
    </lineage>
</organism>
<evidence type="ECO:0008006" key="3">
    <source>
        <dbReference type="Google" id="ProtNLM"/>
    </source>
</evidence>
<dbReference type="KEGG" id="poj:PtoMrB4_00950"/>
<accession>A0A679GCG2</accession>